<feature type="compositionally biased region" description="Basic and acidic residues" evidence="1">
    <location>
        <begin position="390"/>
        <end position="402"/>
    </location>
</feature>
<feature type="region of interest" description="Disordered" evidence="1">
    <location>
        <begin position="629"/>
        <end position="652"/>
    </location>
</feature>
<name>A0A0P1A7I1_PLAHL</name>
<dbReference type="OrthoDB" id="79796at2759"/>
<reference evidence="3" key="1">
    <citation type="submission" date="2014-09" db="EMBL/GenBank/DDBJ databases">
        <authorList>
            <person name="Sharma Rahul"/>
            <person name="Thines Marco"/>
        </authorList>
    </citation>
    <scope>NUCLEOTIDE SEQUENCE [LARGE SCALE GENOMIC DNA]</scope>
</reference>
<feature type="compositionally biased region" description="Acidic residues" evidence="1">
    <location>
        <begin position="972"/>
        <end position="1000"/>
    </location>
</feature>
<feature type="compositionally biased region" description="Polar residues" evidence="1">
    <location>
        <begin position="511"/>
        <end position="522"/>
    </location>
</feature>
<dbReference type="RefSeq" id="XP_024572591.1">
    <property type="nucleotide sequence ID" value="XM_024717423.1"/>
</dbReference>
<feature type="compositionally biased region" description="Low complexity" evidence="1">
    <location>
        <begin position="635"/>
        <end position="649"/>
    </location>
</feature>
<feature type="region of interest" description="Disordered" evidence="1">
    <location>
        <begin position="292"/>
        <end position="342"/>
    </location>
</feature>
<feature type="region of interest" description="Disordered" evidence="1">
    <location>
        <begin position="716"/>
        <end position="745"/>
    </location>
</feature>
<proteinExistence type="predicted"/>
<feature type="compositionally biased region" description="Basic residues" evidence="1">
    <location>
        <begin position="523"/>
        <end position="539"/>
    </location>
</feature>
<dbReference type="Proteomes" id="UP000054928">
    <property type="component" value="Unassembled WGS sequence"/>
</dbReference>
<feature type="region of interest" description="Disordered" evidence="1">
    <location>
        <begin position="944"/>
        <end position="1042"/>
    </location>
</feature>
<evidence type="ECO:0000313" key="2">
    <source>
        <dbReference type="EMBL" id="CEG36222.1"/>
    </source>
</evidence>
<dbReference type="EMBL" id="CCYD01000112">
    <property type="protein sequence ID" value="CEG36222.1"/>
    <property type="molecule type" value="Genomic_DNA"/>
</dbReference>
<protein>
    <submittedName>
        <fullName evidence="2">Uncharacterized protein</fullName>
    </submittedName>
</protein>
<feature type="region of interest" description="Disordered" evidence="1">
    <location>
        <begin position="123"/>
        <end position="253"/>
    </location>
</feature>
<keyword evidence="3" id="KW-1185">Reference proteome</keyword>
<organism evidence="2 3">
    <name type="scientific">Plasmopara halstedii</name>
    <name type="common">Downy mildew of sunflower</name>
    <dbReference type="NCBI Taxonomy" id="4781"/>
    <lineage>
        <taxon>Eukaryota</taxon>
        <taxon>Sar</taxon>
        <taxon>Stramenopiles</taxon>
        <taxon>Oomycota</taxon>
        <taxon>Peronosporomycetes</taxon>
        <taxon>Peronosporales</taxon>
        <taxon>Peronosporaceae</taxon>
        <taxon>Plasmopara</taxon>
    </lineage>
</organism>
<evidence type="ECO:0000313" key="3">
    <source>
        <dbReference type="Proteomes" id="UP000054928"/>
    </source>
</evidence>
<feature type="compositionally biased region" description="Basic and acidic residues" evidence="1">
    <location>
        <begin position="163"/>
        <end position="175"/>
    </location>
</feature>
<dbReference type="AlphaFoldDB" id="A0A0P1A7I1"/>
<feature type="compositionally biased region" description="Basic and acidic residues" evidence="1">
    <location>
        <begin position="432"/>
        <end position="458"/>
    </location>
</feature>
<accession>A0A0P1A7I1</accession>
<dbReference type="GeneID" id="36395596"/>
<feature type="region of interest" description="Disordered" evidence="1">
    <location>
        <begin position="503"/>
        <end position="539"/>
    </location>
</feature>
<sequence length="1042" mass="117515">MMAKKRRRSESFNDDAHKRLEDFGARMFETPQQDIVAPSLTTLNVLSNAKRKKHSKKFVDMAEEKLVPIVKFSKKKKSSDARVHVEKVARTVAVKDVVSTKIQEKKKLKKAKLLQSGFPQLLGEERDMDPYKQELNTVKDQRKREKQENAKKTKCMQLHARKRNNDTTDSSKQEMDGFGQRKGKQEMVNETEDLQWHPTQQEKEGNSEDEADPLEQALNSIKDQIKKKMPEKVKNIKPVQWRPMPFDQNVEEGDGVDLLKQADICSRKQRKQQKKKHEVKEETKVVQLHKTEHMEEGEDGDEAELFEQALNTKKSKKKQEKRSKPTTVKGLSMQHKEEGDDGNVAEQELYCSIIENDKKMKKKMKFFSEQQIANGNFRCKSDHLPQPLNKWKEKKEKKENMNKKQLKATKSSQWHSKQPSEEKENIAFLAEQAKKQTKQEGYEKTKSSQQKEDRKDDGLGSAEQAVHKRKKITSKQEVTPLHKEDKISVLAVSGTEVNTSKSIIKSEKDAQNTAEISNSSASAKKRGSIRPKKKSKKLRNLSIESSKEAVEKLQMICENAEKTSVAALKVVTEAGSFEQKSADEFSSGTATTQVARLPASQQRLKDNATRKSVEMPTFTMSQIVSDSKISQQVSKTNTTKGSTTATPKKINTTPEKDTAVTKINAPTTNCVGEKDHKMKVLDQLQTPIAASLAEDATKKSDMFLPAHQIMHQHITPANHTKKAPPYQLDTSSSAESESDDVGSDFARDEGVSSLFSRLIDSAAREQWELLEVGRLVRLFAAEWNFKKTKTAQFLLRICPELVSVDFLEGLGVNLTAKQLVQVFEAGSGNSSVLINKMASAVENGHLRVQDLPLISALERRVALMETNTEVLELLHPLLESLSTVRDVGALVKHLCQHWHLERKTDLVQQILLSNVFDDLDGNQDDICLDLPDLNGRLDFPSRLDQEDVDENGNLKGLVVDGDGSELSGVEGSAEEEDDDEESEDGVDLYEGETDSDEEIEFAGRSRGHHRFIEDEAEVGEDDEEEAEEEDHSDESVSSLDSF</sequence>
<feature type="region of interest" description="Disordered" evidence="1">
    <location>
        <begin position="378"/>
        <end position="481"/>
    </location>
</feature>
<feature type="compositionally biased region" description="Basic and acidic residues" evidence="1">
    <location>
        <begin position="223"/>
        <end position="234"/>
    </location>
</feature>
<feature type="compositionally biased region" description="Acidic residues" evidence="1">
    <location>
        <begin position="295"/>
        <end position="305"/>
    </location>
</feature>
<feature type="compositionally biased region" description="Basic and acidic residues" evidence="1">
    <location>
        <begin position="123"/>
        <end position="151"/>
    </location>
</feature>
<feature type="compositionally biased region" description="Polar residues" evidence="1">
    <location>
        <begin position="408"/>
        <end position="417"/>
    </location>
</feature>
<evidence type="ECO:0000256" key="1">
    <source>
        <dbReference type="SAM" id="MobiDB-lite"/>
    </source>
</evidence>
<feature type="compositionally biased region" description="Acidic residues" evidence="1">
    <location>
        <begin position="1014"/>
        <end position="1032"/>
    </location>
</feature>